<protein>
    <submittedName>
        <fullName evidence="2">Uncharacterized protein</fullName>
    </submittedName>
</protein>
<keyword evidence="1" id="KW-0812">Transmembrane</keyword>
<dbReference type="Proteomes" id="UP000228767">
    <property type="component" value="Unassembled WGS sequence"/>
</dbReference>
<feature type="transmembrane region" description="Helical" evidence="1">
    <location>
        <begin position="171"/>
        <end position="193"/>
    </location>
</feature>
<name>A0A2H0REH3_9BACT</name>
<evidence type="ECO:0000313" key="2">
    <source>
        <dbReference type="EMBL" id="PIR44867.1"/>
    </source>
</evidence>
<evidence type="ECO:0000256" key="1">
    <source>
        <dbReference type="SAM" id="Phobius"/>
    </source>
</evidence>
<keyword evidence="1" id="KW-0472">Membrane</keyword>
<accession>A0A2H0REH3</accession>
<evidence type="ECO:0000313" key="3">
    <source>
        <dbReference type="Proteomes" id="UP000228767"/>
    </source>
</evidence>
<feature type="transmembrane region" description="Helical" evidence="1">
    <location>
        <begin position="57"/>
        <end position="80"/>
    </location>
</feature>
<dbReference type="EMBL" id="PCYI01000018">
    <property type="protein sequence ID" value="PIR44867.1"/>
    <property type="molecule type" value="Genomic_DNA"/>
</dbReference>
<dbReference type="AlphaFoldDB" id="A0A2H0REH3"/>
<sequence length="194" mass="20756">MKKDKKVHPSVLHRAHHKERANHLAVLASIVVAILLVKGGVPEIVVASTGGGQVVTAFLAGVMFASLFTVSIAIAILAQLALTMPPLAVALVAATGALFADVLMFLFARRHAADEVSHLISTRLLCKLVHIHYRPFMQWLAPAVGAIFIATPLPDEVGLTLMGVSKTHLSFVVPFSYTMHFFGILSMVALSGLF</sequence>
<comment type="caution">
    <text evidence="2">The sequence shown here is derived from an EMBL/GenBank/DDBJ whole genome shotgun (WGS) entry which is preliminary data.</text>
</comment>
<feature type="transmembrane region" description="Helical" evidence="1">
    <location>
        <begin position="87"/>
        <end position="108"/>
    </location>
</feature>
<organism evidence="2 3">
    <name type="scientific">Candidatus Vogelbacteria bacterium CG10_big_fil_rev_8_21_14_0_10_51_16</name>
    <dbReference type="NCBI Taxonomy" id="1975045"/>
    <lineage>
        <taxon>Bacteria</taxon>
        <taxon>Candidatus Vogeliibacteriota</taxon>
    </lineage>
</organism>
<reference evidence="2 3" key="1">
    <citation type="submission" date="2017-09" db="EMBL/GenBank/DDBJ databases">
        <title>Depth-based differentiation of microbial function through sediment-hosted aquifers and enrichment of novel symbionts in the deep terrestrial subsurface.</title>
        <authorList>
            <person name="Probst A.J."/>
            <person name="Ladd B."/>
            <person name="Jarett J.K."/>
            <person name="Geller-Mcgrath D.E."/>
            <person name="Sieber C.M."/>
            <person name="Emerson J.B."/>
            <person name="Anantharaman K."/>
            <person name="Thomas B.C."/>
            <person name="Malmstrom R."/>
            <person name="Stieglmeier M."/>
            <person name="Klingl A."/>
            <person name="Woyke T."/>
            <person name="Ryan C.M."/>
            <person name="Banfield J.F."/>
        </authorList>
    </citation>
    <scope>NUCLEOTIDE SEQUENCE [LARGE SCALE GENOMIC DNA]</scope>
    <source>
        <strain evidence="2">CG10_big_fil_rev_8_21_14_0_10_51_16</strain>
    </source>
</reference>
<proteinExistence type="predicted"/>
<feature type="transmembrane region" description="Helical" evidence="1">
    <location>
        <begin position="21"/>
        <end position="37"/>
    </location>
</feature>
<keyword evidence="1" id="KW-1133">Transmembrane helix</keyword>
<gene>
    <name evidence="2" type="ORF">COV10_02485</name>
</gene>